<dbReference type="Proteomes" id="UP001642487">
    <property type="component" value="Chromosome 9"/>
</dbReference>
<reference evidence="2 3" key="1">
    <citation type="submission" date="2024-03" db="EMBL/GenBank/DDBJ databases">
        <authorList>
            <person name="Gkanogiannis A."/>
            <person name="Becerra Lopez-Lavalle L."/>
        </authorList>
    </citation>
    <scope>NUCLEOTIDE SEQUENCE [LARGE SCALE GENOMIC DNA]</scope>
</reference>
<feature type="compositionally biased region" description="Basic and acidic residues" evidence="1">
    <location>
        <begin position="184"/>
        <end position="197"/>
    </location>
</feature>
<sequence length="197" mass="22316">MADSHRRTSAPVSRHPQQPSRLQRRAPASLQINRSDWKVAIPLLSPLVSPSSPKDIENWKPDSREASSTSSHHHHHKESEPEKPPVFKKWQHPAAPFHYDSGPRAPRFGGSEVGKSKGKERNGWRAKEQNANSSVRGELSRTPEEVKRKDDKSRLELGAQSESLNQSSRVNLERPNENSLEIGQTEKMKHQKNPDLK</sequence>
<dbReference type="PANTHER" id="PTHR33912:SF2">
    <property type="entry name" value="PUTATIVE-RELATED"/>
    <property type="match status" value="1"/>
</dbReference>
<evidence type="ECO:0000256" key="1">
    <source>
        <dbReference type="SAM" id="MobiDB-lite"/>
    </source>
</evidence>
<dbReference type="InterPro" id="IPR040381">
    <property type="entry name" value="At4g14450-like"/>
</dbReference>
<evidence type="ECO:0000313" key="3">
    <source>
        <dbReference type="Proteomes" id="UP001642487"/>
    </source>
</evidence>
<feature type="region of interest" description="Disordered" evidence="1">
    <location>
        <begin position="1"/>
        <end position="197"/>
    </location>
</feature>
<organism evidence="2 3">
    <name type="scientific">Citrullus colocynthis</name>
    <name type="common">colocynth</name>
    <dbReference type="NCBI Taxonomy" id="252529"/>
    <lineage>
        <taxon>Eukaryota</taxon>
        <taxon>Viridiplantae</taxon>
        <taxon>Streptophyta</taxon>
        <taxon>Embryophyta</taxon>
        <taxon>Tracheophyta</taxon>
        <taxon>Spermatophyta</taxon>
        <taxon>Magnoliopsida</taxon>
        <taxon>eudicotyledons</taxon>
        <taxon>Gunneridae</taxon>
        <taxon>Pentapetalae</taxon>
        <taxon>rosids</taxon>
        <taxon>fabids</taxon>
        <taxon>Cucurbitales</taxon>
        <taxon>Cucurbitaceae</taxon>
        <taxon>Benincaseae</taxon>
        <taxon>Citrullus</taxon>
    </lineage>
</organism>
<feature type="compositionally biased region" description="Polar residues" evidence="1">
    <location>
        <begin position="160"/>
        <end position="170"/>
    </location>
</feature>
<gene>
    <name evidence="2" type="ORF">CITCOLO1_LOCUS21607</name>
</gene>
<dbReference type="PANTHER" id="PTHR33912">
    <property type="entry name" value="OS01G0939400 PROTEIN"/>
    <property type="match status" value="1"/>
</dbReference>
<dbReference type="EMBL" id="OZ021743">
    <property type="protein sequence ID" value="CAK9329170.1"/>
    <property type="molecule type" value="Genomic_DNA"/>
</dbReference>
<accession>A0ABP0ZBK5</accession>
<feature type="compositionally biased region" description="Basic and acidic residues" evidence="1">
    <location>
        <begin position="114"/>
        <end position="128"/>
    </location>
</feature>
<feature type="compositionally biased region" description="Low complexity" evidence="1">
    <location>
        <begin position="42"/>
        <end position="53"/>
    </location>
</feature>
<keyword evidence="3" id="KW-1185">Reference proteome</keyword>
<protein>
    <submittedName>
        <fullName evidence="2">Uncharacterized protein</fullName>
    </submittedName>
</protein>
<feature type="compositionally biased region" description="Basic and acidic residues" evidence="1">
    <location>
        <begin position="54"/>
        <end position="65"/>
    </location>
</feature>
<feature type="compositionally biased region" description="Basic and acidic residues" evidence="1">
    <location>
        <begin position="138"/>
        <end position="155"/>
    </location>
</feature>
<evidence type="ECO:0000313" key="2">
    <source>
        <dbReference type="EMBL" id="CAK9329170.1"/>
    </source>
</evidence>
<name>A0ABP0ZBK5_9ROSI</name>
<proteinExistence type="predicted"/>